<keyword evidence="2" id="KW-1185">Reference proteome</keyword>
<organism evidence="1 2">
    <name type="scientific">Streptomyces carpinensis</name>
    <dbReference type="NCBI Taxonomy" id="66369"/>
    <lineage>
        <taxon>Bacteria</taxon>
        <taxon>Bacillati</taxon>
        <taxon>Actinomycetota</taxon>
        <taxon>Actinomycetes</taxon>
        <taxon>Kitasatosporales</taxon>
        <taxon>Streptomycetaceae</taxon>
        <taxon>Streptomyces</taxon>
    </lineage>
</organism>
<protein>
    <submittedName>
        <fullName evidence="1">Transketolase</fullName>
    </submittedName>
</protein>
<feature type="non-terminal residue" evidence="1">
    <location>
        <position position="1"/>
    </location>
</feature>
<gene>
    <name evidence="1" type="ORF">ABT317_12890</name>
</gene>
<proteinExistence type="predicted"/>
<dbReference type="EMBL" id="JBEPCU010000170">
    <property type="protein sequence ID" value="MER6977885.1"/>
    <property type="molecule type" value="Genomic_DNA"/>
</dbReference>
<reference evidence="1 2" key="1">
    <citation type="submission" date="2024-06" db="EMBL/GenBank/DDBJ databases">
        <title>The Natural Products Discovery Center: Release of the First 8490 Sequenced Strains for Exploring Actinobacteria Biosynthetic Diversity.</title>
        <authorList>
            <person name="Kalkreuter E."/>
            <person name="Kautsar S.A."/>
            <person name="Yang D."/>
            <person name="Bader C.D."/>
            <person name="Teijaro C.N."/>
            <person name="Fluegel L."/>
            <person name="Davis C.M."/>
            <person name="Simpson J.R."/>
            <person name="Lauterbach L."/>
            <person name="Steele A.D."/>
            <person name="Gui C."/>
            <person name="Meng S."/>
            <person name="Li G."/>
            <person name="Viehrig K."/>
            <person name="Ye F."/>
            <person name="Su P."/>
            <person name="Kiefer A.F."/>
            <person name="Nichols A."/>
            <person name="Cepeda A.J."/>
            <person name="Yan W."/>
            <person name="Fan B."/>
            <person name="Jiang Y."/>
            <person name="Adhikari A."/>
            <person name="Zheng C.-J."/>
            <person name="Schuster L."/>
            <person name="Cowan T.M."/>
            <person name="Smanski M.J."/>
            <person name="Chevrette M.G."/>
            <person name="De Carvalho L.P.S."/>
            <person name="Shen B."/>
        </authorList>
    </citation>
    <scope>NUCLEOTIDE SEQUENCE [LARGE SCALE GENOMIC DNA]</scope>
    <source>
        <strain evidence="1 2">NPDC000634</strain>
    </source>
</reference>
<comment type="caution">
    <text evidence="1">The sequence shown here is derived from an EMBL/GenBank/DDBJ whole genome shotgun (WGS) entry which is preliminary data.</text>
</comment>
<evidence type="ECO:0000313" key="2">
    <source>
        <dbReference type="Proteomes" id="UP001458415"/>
    </source>
</evidence>
<dbReference type="Proteomes" id="UP001458415">
    <property type="component" value="Unassembled WGS sequence"/>
</dbReference>
<accession>A0ABV1W117</accession>
<sequence>LGVGRAELRRYGTVAEHTAAHGLDARSLRERISAFLGGAAASGRAR</sequence>
<evidence type="ECO:0000313" key="1">
    <source>
        <dbReference type="EMBL" id="MER6977885.1"/>
    </source>
</evidence>
<name>A0ABV1W117_9ACTN</name>